<dbReference type="RefSeq" id="WP_281187074.1">
    <property type="nucleotide sequence ID" value="NZ_FLRH01000005.1"/>
</dbReference>
<dbReference type="Proteomes" id="UP000199558">
    <property type="component" value="Unassembled WGS sequence"/>
</dbReference>
<dbReference type="AlphaFoldDB" id="A0A1A9BK74"/>
<accession>A0A1A9BK74</accession>
<gene>
    <name evidence="2" type="ORF">GA0070622_6411</name>
</gene>
<evidence type="ECO:0000313" key="3">
    <source>
        <dbReference type="Proteomes" id="UP000199558"/>
    </source>
</evidence>
<proteinExistence type="predicted"/>
<reference evidence="3" key="1">
    <citation type="submission" date="2016-06" db="EMBL/GenBank/DDBJ databases">
        <authorList>
            <person name="Varghese N."/>
            <person name="Submissions Spin"/>
        </authorList>
    </citation>
    <scope>NUCLEOTIDE SEQUENCE [LARGE SCALE GENOMIC DNA]</scope>
    <source>
        <strain evidence="3">DSM 45794</strain>
    </source>
</reference>
<keyword evidence="3" id="KW-1185">Reference proteome</keyword>
<name>A0A1A9BK74_9ACTN</name>
<organism evidence="2 3">
    <name type="scientific">Micromonospora sediminicola</name>
    <dbReference type="NCBI Taxonomy" id="946078"/>
    <lineage>
        <taxon>Bacteria</taxon>
        <taxon>Bacillati</taxon>
        <taxon>Actinomycetota</taxon>
        <taxon>Actinomycetes</taxon>
        <taxon>Micromonosporales</taxon>
        <taxon>Micromonosporaceae</taxon>
        <taxon>Micromonospora</taxon>
    </lineage>
</organism>
<sequence length="668" mass="72995">MITAPHQSALSADRVAALGYCPDCYATGAVALVVAGQRRCRTHLVDERLLVETTRAGQTRLAAPPGARRRPVYPTGVQTPCVSCAAAGRDKQGLPREGADSDALCWSCWRARTDRGEAARRRRLVAELRERLDVDEPDGCAACGEPEPVPTCWLCGYSWLAQPRIDHEHAQVLEAAAVAVRFTQLAETAEARERVDELTAWIDRLTETLAAFHAGDSWGRPVWLLADLLARDSAARVSRRGRRSALGRVTAVMAVNADRRSGRRAMPGRAATAELAGCDSTRPVTDAWRRAEALGWCTRTEQGRRLSYAERCATGRAQARAVFDITPLHRGNPAAQTAHLADALDVLADLLEHARGLLAAAQERVDALEARAGGWVDYRERVRRQQMRQAVAAARDHARDQATNFRTPHTVSSTMSVYSSLSRGLLISPSITFAPSNGRQSRREGGASRSSTRTGVDRGFAGPRSVRRPRPPERARGASRPPRPRPEWAGWAYELARAFQDRWVWLRSASLPRIAATLGGALGRDWTAEAFDAWVRQVRSRPLLAQPRDPVAYLRAVLEETLTGPAAPPYPARRHAEHRRALVAAQAAAQREHQDAARAGDDDRAWEAAWPGRRSPAAEAALAAIRARTSGHLRRVERAALLDVAAAECDWPEVTQPGAGLPPGLDRA</sequence>
<dbReference type="EMBL" id="FLRH01000005">
    <property type="protein sequence ID" value="SBT69287.1"/>
    <property type="molecule type" value="Genomic_DNA"/>
</dbReference>
<evidence type="ECO:0000313" key="2">
    <source>
        <dbReference type="EMBL" id="SBT69287.1"/>
    </source>
</evidence>
<feature type="region of interest" description="Disordered" evidence="1">
    <location>
        <begin position="432"/>
        <end position="486"/>
    </location>
</feature>
<evidence type="ECO:0000256" key="1">
    <source>
        <dbReference type="SAM" id="MobiDB-lite"/>
    </source>
</evidence>
<protein>
    <submittedName>
        <fullName evidence="2">Uncharacterized protein</fullName>
    </submittedName>
</protein>